<organism evidence="2 3">
    <name type="scientific">Kineobactrum salinum</name>
    <dbReference type="NCBI Taxonomy" id="2708301"/>
    <lineage>
        <taxon>Bacteria</taxon>
        <taxon>Pseudomonadati</taxon>
        <taxon>Pseudomonadota</taxon>
        <taxon>Gammaproteobacteria</taxon>
        <taxon>Cellvibrionales</taxon>
        <taxon>Halieaceae</taxon>
        <taxon>Kineobactrum</taxon>
    </lineage>
</organism>
<keyword evidence="1" id="KW-0812">Transmembrane</keyword>
<feature type="transmembrane region" description="Helical" evidence="1">
    <location>
        <begin position="113"/>
        <end position="137"/>
    </location>
</feature>
<sequence>MSLHRYIGLVILLMVPFFTLWYALGALPSAPALWLSQLTLNAALPNVLEAVTIDNHQLLALTRFGELDDQVVSLAEAEYQLAFPLNTRMLSYSVPFYAALHFASRLQRPLERFAWGLFVLWLLMFIGIVAVTLKNLMLGLGELLYTHSTVPLPPPPAIALLYQFSTLIVPTLAPVALWAWSVRNTPQGAALLGRNGAERP</sequence>
<gene>
    <name evidence="2" type="ORF">G3T16_20245</name>
</gene>
<protein>
    <submittedName>
        <fullName evidence="2">Uncharacterized protein</fullName>
    </submittedName>
</protein>
<dbReference type="NCBIfam" id="NF041730">
    <property type="entry name" value="XrtH_assoc"/>
    <property type="match status" value="1"/>
</dbReference>
<proteinExistence type="predicted"/>
<dbReference type="Proteomes" id="UP000477680">
    <property type="component" value="Chromosome"/>
</dbReference>
<keyword evidence="3" id="KW-1185">Reference proteome</keyword>
<evidence type="ECO:0000313" key="3">
    <source>
        <dbReference type="Proteomes" id="UP000477680"/>
    </source>
</evidence>
<dbReference type="RefSeq" id="WP_163496803.1">
    <property type="nucleotide sequence ID" value="NZ_CP048711.1"/>
</dbReference>
<dbReference type="KEGG" id="kim:G3T16_20245"/>
<dbReference type="InterPro" id="IPR049823">
    <property type="entry name" value="XrtH_assoc"/>
</dbReference>
<feature type="transmembrane region" description="Helical" evidence="1">
    <location>
        <begin position="6"/>
        <end position="27"/>
    </location>
</feature>
<reference evidence="2 3" key="1">
    <citation type="submission" date="2020-02" db="EMBL/GenBank/DDBJ databases">
        <title>Genome sequencing for Kineobactrum sp. M2.</title>
        <authorList>
            <person name="Park S.-J."/>
        </authorList>
    </citation>
    <scope>NUCLEOTIDE SEQUENCE [LARGE SCALE GENOMIC DNA]</scope>
    <source>
        <strain evidence="2 3">M2</strain>
    </source>
</reference>
<dbReference type="EMBL" id="CP048711">
    <property type="protein sequence ID" value="QIB67376.1"/>
    <property type="molecule type" value="Genomic_DNA"/>
</dbReference>
<feature type="transmembrane region" description="Helical" evidence="1">
    <location>
        <begin position="157"/>
        <end position="180"/>
    </location>
</feature>
<evidence type="ECO:0000256" key="1">
    <source>
        <dbReference type="SAM" id="Phobius"/>
    </source>
</evidence>
<name>A0A6C0U5V9_9GAMM</name>
<keyword evidence="1" id="KW-1133">Transmembrane helix</keyword>
<evidence type="ECO:0000313" key="2">
    <source>
        <dbReference type="EMBL" id="QIB67376.1"/>
    </source>
</evidence>
<accession>A0A6C0U5V9</accession>
<keyword evidence="1" id="KW-0472">Membrane</keyword>
<dbReference type="AlphaFoldDB" id="A0A6C0U5V9"/>